<dbReference type="InterPro" id="IPR011250">
    <property type="entry name" value="OMP/PagP_B-barrel"/>
</dbReference>
<evidence type="ECO:0000256" key="1">
    <source>
        <dbReference type="ARBA" id="ARBA00004442"/>
    </source>
</evidence>
<dbReference type="EMBL" id="JAZHYN010000064">
    <property type="protein sequence ID" value="MEF3367895.1"/>
    <property type="molecule type" value="Genomic_DNA"/>
</dbReference>
<protein>
    <submittedName>
        <fullName evidence="10">Alginate export family protein</fullName>
    </submittedName>
</protein>
<evidence type="ECO:0000313" key="10">
    <source>
        <dbReference type="EMBL" id="MEF3367895.1"/>
    </source>
</evidence>
<evidence type="ECO:0000259" key="9">
    <source>
        <dbReference type="Pfam" id="PF13505"/>
    </source>
</evidence>
<evidence type="ECO:0000256" key="7">
    <source>
        <dbReference type="SAM" id="SignalP"/>
    </source>
</evidence>
<reference evidence="10 11" key="1">
    <citation type="submission" date="2024-02" db="EMBL/GenBank/DDBJ databases">
        <authorList>
            <person name="Grouzdev D."/>
        </authorList>
    </citation>
    <scope>NUCLEOTIDE SEQUENCE [LARGE SCALE GENOMIC DNA]</scope>
    <source>
        <strain evidence="10 11">9N</strain>
    </source>
</reference>
<sequence length="835" mass="92621">MTLKVTVALCAVATVLSAAPESAQAEDKTGAQAENKPGAAENKANAVATKKADTAKPSGGGKAAEPEQKKSYYIPTRAYRLEPQPDIPPYVRNLGKTYKQFEGIDWLNVGLDSRTRFEYRKDDYRPWTDMTVNPPASQRKYFPNSLWLLRTRVYLGVQNILDPFRFVVEFQDSRAFNSIYQYQGQEINQTDLISAYGELYFKDAFGKDPRGNDRPLSLRAGRFHLELLDRRLIAENEFRNTTNTFDGFRVKIGKKDNDWDLDNFLMRPVVRYPDSFDRPDWQNWIYGSVLSIRRWSEYGIIQPYFLGRKQYGDPLNVSNALKVHRDTYAPGLRVYGVVGNFDYDFDVNKQFGEIGEFRQLGNIQNAVQTTVQHDAIAYAGEVGYTFSDHPWKPRISANYAYGSGNKSPYDSANQNFDIFYGFNQPFSRDDYIAWNNVKAPKARLEFTPLANLQIDTAFSAYWMASAANAWDRANLVAPLGNRGTFLGTEYDLRLRYKLSQFINITASYARFWPGSFTSSFAPPVTLQPFFPQSFSGQTTTTNGLTARPTDFFYLEVSANGFGDGNPITQNPATQFLALASPEATNAPPPPPPSWTDVYVGLNGGGSWSSPKSNVNLWPFGEQAASAAVAASATPINQSNHLAGFIGGFQLGSNLKFADSFLTGVEADLHAVSGNTDGKWQATIAQAGGNSFASYTQRNATLNYLGTVRGRLGYLFTPTLAIYGTGGMAYGGVISNTAIFTRRIGGTNQTFINPVYQDTLIGWSAGGGVEWMFTPNWSAKVDYLHYDLGKANASAFAAQTTGFYYYGANTSTRFDGNLVHAGVNRHFDLVSAAEGK</sequence>
<dbReference type="InterPro" id="IPR027385">
    <property type="entry name" value="Beta-barrel_OMP"/>
</dbReference>
<proteinExistence type="inferred from homology"/>
<comment type="caution">
    <text evidence="10">The sequence shown here is derived from an EMBL/GenBank/DDBJ whole genome shotgun (WGS) entry which is preliminary data.</text>
</comment>
<feature type="region of interest" description="Disordered" evidence="6">
    <location>
        <begin position="20"/>
        <end position="67"/>
    </location>
</feature>
<organism evidence="10 11">
    <name type="scientific">Methylocystis borbori</name>
    <dbReference type="NCBI Taxonomy" id="3118750"/>
    <lineage>
        <taxon>Bacteria</taxon>
        <taxon>Pseudomonadati</taxon>
        <taxon>Pseudomonadota</taxon>
        <taxon>Alphaproteobacteria</taxon>
        <taxon>Hyphomicrobiales</taxon>
        <taxon>Methylocystaceae</taxon>
        <taxon>Methylocystis</taxon>
    </lineage>
</organism>
<dbReference type="Pfam" id="PF13505">
    <property type="entry name" value="OMP_b-brl"/>
    <property type="match status" value="1"/>
</dbReference>
<feature type="domain" description="Outer membrane protein beta-barrel" evidence="9">
    <location>
        <begin position="625"/>
        <end position="826"/>
    </location>
</feature>
<gene>
    <name evidence="10" type="ORF">V3H18_15280</name>
</gene>
<evidence type="ECO:0000259" key="8">
    <source>
        <dbReference type="Pfam" id="PF13372"/>
    </source>
</evidence>
<name>A0ABU7XL45_9HYPH</name>
<feature type="signal peptide" evidence="7">
    <location>
        <begin position="1"/>
        <end position="25"/>
    </location>
</feature>
<keyword evidence="3" id="KW-0472">Membrane</keyword>
<keyword evidence="4" id="KW-0998">Cell outer membrane</keyword>
<dbReference type="PANTHER" id="PTHR34001:SF3">
    <property type="entry name" value="BLL7405 PROTEIN"/>
    <property type="match status" value="1"/>
</dbReference>
<dbReference type="PANTHER" id="PTHR34001">
    <property type="entry name" value="BLL7405 PROTEIN"/>
    <property type="match status" value="1"/>
</dbReference>
<evidence type="ECO:0000256" key="3">
    <source>
        <dbReference type="ARBA" id="ARBA00023136"/>
    </source>
</evidence>
<evidence type="ECO:0000313" key="11">
    <source>
        <dbReference type="Proteomes" id="UP001350748"/>
    </source>
</evidence>
<dbReference type="InterPro" id="IPR025388">
    <property type="entry name" value="Alginate_export_dom"/>
</dbReference>
<feature type="domain" description="Alginate export" evidence="8">
    <location>
        <begin position="106"/>
        <end position="517"/>
    </location>
</feature>
<dbReference type="InterPro" id="IPR053728">
    <property type="entry name" value="Alginate_Permeability_Chnl"/>
</dbReference>
<accession>A0ABU7XL45</accession>
<keyword evidence="2 7" id="KW-0732">Signal</keyword>
<dbReference type="Proteomes" id="UP001350748">
    <property type="component" value="Unassembled WGS sequence"/>
</dbReference>
<comment type="subcellular location">
    <subcellularLocation>
        <location evidence="1">Cell outer membrane</location>
    </subcellularLocation>
</comment>
<dbReference type="InterPro" id="IPR051692">
    <property type="entry name" value="OMP-like"/>
</dbReference>
<comment type="similarity">
    <text evidence="5">Belongs to the Omp25/RopB family.</text>
</comment>
<dbReference type="Gene3D" id="2.40.160.100">
    <property type="match status" value="1"/>
</dbReference>
<dbReference type="Gene3D" id="2.40.160.20">
    <property type="match status" value="1"/>
</dbReference>
<evidence type="ECO:0000256" key="6">
    <source>
        <dbReference type="SAM" id="MobiDB-lite"/>
    </source>
</evidence>
<keyword evidence="11" id="KW-1185">Reference proteome</keyword>
<evidence type="ECO:0000256" key="4">
    <source>
        <dbReference type="ARBA" id="ARBA00023237"/>
    </source>
</evidence>
<evidence type="ECO:0000256" key="2">
    <source>
        <dbReference type="ARBA" id="ARBA00022729"/>
    </source>
</evidence>
<feature type="chain" id="PRO_5045609270" evidence="7">
    <location>
        <begin position="26"/>
        <end position="835"/>
    </location>
</feature>
<dbReference type="Pfam" id="PF13372">
    <property type="entry name" value="Alginate_exp"/>
    <property type="match status" value="1"/>
</dbReference>
<evidence type="ECO:0000256" key="5">
    <source>
        <dbReference type="ARBA" id="ARBA00038306"/>
    </source>
</evidence>
<dbReference type="SUPFAM" id="SSF56925">
    <property type="entry name" value="OMPA-like"/>
    <property type="match status" value="1"/>
</dbReference>
<dbReference type="RefSeq" id="WP_332082928.1">
    <property type="nucleotide sequence ID" value="NZ_JAZHYN010000064.1"/>
</dbReference>